<dbReference type="EMBL" id="JAPZBO010000001">
    <property type="protein sequence ID" value="KAJ5330420.1"/>
    <property type="molecule type" value="Genomic_DNA"/>
</dbReference>
<proteinExistence type="predicted"/>
<accession>A0A9W9QB72</accession>
<dbReference type="Pfam" id="PF07543">
    <property type="entry name" value="PGA2"/>
    <property type="match status" value="1"/>
</dbReference>
<organism evidence="2 3">
    <name type="scientific">Penicillium atrosanguineum</name>
    <dbReference type="NCBI Taxonomy" id="1132637"/>
    <lineage>
        <taxon>Eukaryota</taxon>
        <taxon>Fungi</taxon>
        <taxon>Dikarya</taxon>
        <taxon>Ascomycota</taxon>
        <taxon>Pezizomycotina</taxon>
        <taxon>Eurotiomycetes</taxon>
        <taxon>Eurotiomycetidae</taxon>
        <taxon>Eurotiales</taxon>
        <taxon>Aspergillaceae</taxon>
        <taxon>Penicillium</taxon>
    </lineage>
</organism>
<name>A0A9W9QB72_9EURO</name>
<reference evidence="2" key="2">
    <citation type="journal article" date="2023" name="IMA Fungus">
        <title>Comparative genomic study of the Penicillium genus elucidates a diverse pangenome and 15 lateral gene transfer events.</title>
        <authorList>
            <person name="Petersen C."/>
            <person name="Sorensen T."/>
            <person name="Nielsen M.R."/>
            <person name="Sondergaard T.E."/>
            <person name="Sorensen J.L."/>
            <person name="Fitzpatrick D.A."/>
            <person name="Frisvad J.C."/>
            <person name="Nielsen K.L."/>
        </authorList>
    </citation>
    <scope>NUCLEOTIDE SEQUENCE</scope>
    <source>
        <strain evidence="2">IBT 21472</strain>
    </source>
</reference>
<dbReference type="GO" id="GO:0015031">
    <property type="term" value="P:protein transport"/>
    <property type="evidence" value="ECO:0007669"/>
    <property type="project" value="TreeGrafter"/>
</dbReference>
<dbReference type="PANTHER" id="PTHR28199:SF1">
    <property type="entry name" value="PROCESSING OF GAS1 AND ALP PROTEIN 2"/>
    <property type="match status" value="1"/>
</dbReference>
<dbReference type="OrthoDB" id="4227028at2759"/>
<evidence type="ECO:0000313" key="2">
    <source>
        <dbReference type="EMBL" id="KAJ5330420.1"/>
    </source>
</evidence>
<keyword evidence="3" id="KW-1185">Reference proteome</keyword>
<dbReference type="Proteomes" id="UP001147746">
    <property type="component" value="Unassembled WGS sequence"/>
</dbReference>
<reference evidence="2" key="1">
    <citation type="submission" date="2022-12" db="EMBL/GenBank/DDBJ databases">
        <authorList>
            <person name="Petersen C."/>
        </authorList>
    </citation>
    <scope>NUCLEOTIDE SEQUENCE</scope>
    <source>
        <strain evidence="2">IBT 21472</strain>
    </source>
</reference>
<gene>
    <name evidence="2" type="ORF">N7476_000203</name>
</gene>
<dbReference type="PANTHER" id="PTHR28199">
    <property type="entry name" value="PROCESSING OF GAS1 AND ALP PROTEIN 2"/>
    <property type="match status" value="1"/>
</dbReference>
<protein>
    <recommendedName>
        <fullName evidence="4">Protein trafficking Pga2</fullName>
    </recommendedName>
</protein>
<dbReference type="AlphaFoldDB" id="A0A9W9QB72"/>
<dbReference type="InterPro" id="IPR011431">
    <property type="entry name" value="Trafficking_Pga2"/>
</dbReference>
<feature type="compositionally biased region" description="Acidic residues" evidence="1">
    <location>
        <begin position="119"/>
        <end position="133"/>
    </location>
</feature>
<sequence>MADADALDLSDRAREAANEFFSEIFGTVERAFFRFFKNLYNSFAEVSVSRWSKVIGSVIFYVLIRPYIEKFFKFLHDRDRRKEKEKKEAERAKLGGKKAKMSANSLRGGDKGKVIGEVENTDDEVEDEEEDELVEASGVPEWNKMARKRQKKYIKNLQKKEGPKAEKFTEDEIMELLDWSESEDEKKSK</sequence>
<feature type="region of interest" description="Disordered" evidence="1">
    <location>
        <begin position="85"/>
        <end position="133"/>
    </location>
</feature>
<evidence type="ECO:0000256" key="1">
    <source>
        <dbReference type="SAM" id="MobiDB-lite"/>
    </source>
</evidence>
<evidence type="ECO:0008006" key="4">
    <source>
        <dbReference type="Google" id="ProtNLM"/>
    </source>
</evidence>
<evidence type="ECO:0000313" key="3">
    <source>
        <dbReference type="Proteomes" id="UP001147746"/>
    </source>
</evidence>
<comment type="caution">
    <text evidence="2">The sequence shown here is derived from an EMBL/GenBank/DDBJ whole genome shotgun (WGS) entry which is preliminary data.</text>
</comment>